<dbReference type="InterPro" id="IPR055335">
    <property type="entry name" value="Ucp6/RUP1"/>
</dbReference>
<evidence type="ECO:0000313" key="4">
    <source>
        <dbReference type="EMBL" id="KAE9993531.1"/>
    </source>
</evidence>
<evidence type="ECO:0000256" key="2">
    <source>
        <dbReference type="SAM" id="MobiDB-lite"/>
    </source>
</evidence>
<keyword evidence="1" id="KW-0175">Coiled coil</keyword>
<dbReference type="EMBL" id="WNWR01000027">
    <property type="protein sequence ID" value="KAE9993531.1"/>
    <property type="molecule type" value="Genomic_DNA"/>
</dbReference>
<protein>
    <recommendedName>
        <fullName evidence="6">Ubiquitin interaction motif protein</fullName>
    </recommendedName>
</protein>
<comment type="caution">
    <text evidence="4">The sequence shown here is derived from an EMBL/GenBank/DDBJ whole genome shotgun (WGS) entry which is preliminary data.</text>
</comment>
<evidence type="ECO:0000313" key="3">
    <source>
        <dbReference type="EMBL" id="KAE9982656.1"/>
    </source>
</evidence>
<dbReference type="Proteomes" id="UP000490939">
    <property type="component" value="Unassembled WGS sequence"/>
</dbReference>
<dbReference type="GO" id="GO:0005634">
    <property type="term" value="C:nucleus"/>
    <property type="evidence" value="ECO:0007669"/>
    <property type="project" value="TreeGrafter"/>
</dbReference>
<feature type="coiled-coil region" evidence="1">
    <location>
        <begin position="424"/>
        <end position="451"/>
    </location>
</feature>
<keyword evidence="5" id="KW-1185">Reference proteome</keyword>
<dbReference type="Pfam" id="PF14555">
    <property type="entry name" value="UBA_4"/>
    <property type="match status" value="1"/>
</dbReference>
<evidence type="ECO:0000256" key="1">
    <source>
        <dbReference type="SAM" id="Coils"/>
    </source>
</evidence>
<dbReference type="EMBL" id="WNWQ01000039">
    <property type="protein sequence ID" value="KAE9982656.1"/>
    <property type="molecule type" value="Genomic_DNA"/>
</dbReference>
<feature type="region of interest" description="Disordered" evidence="2">
    <location>
        <begin position="791"/>
        <end position="824"/>
    </location>
</feature>
<feature type="region of interest" description="Disordered" evidence="2">
    <location>
        <begin position="497"/>
        <end position="533"/>
    </location>
</feature>
<accession>A0A8H3VT15</accession>
<reference evidence="4 5" key="1">
    <citation type="submission" date="2019-07" db="EMBL/GenBank/DDBJ databases">
        <title>Venturia inaequalis Genome Resource.</title>
        <authorList>
            <person name="Lichtner F.J."/>
        </authorList>
    </citation>
    <scope>NUCLEOTIDE SEQUENCE [LARGE SCALE GENOMIC DNA]</scope>
    <source>
        <strain evidence="3">Bline_iso_100314</strain>
        <strain evidence="4 5">DMI_063113</strain>
    </source>
</reference>
<sequence length="824" mass="92185">MAPAVTNDLLDSFYGVTGEPFQEVMTQYLDHCGCNLEQALGMYLDEPEQSRTFTVNTYESYLAKKAQREQKEAYNEDAFTADRNNEVQMGMTAFDVQGEDVLSSSTEVEHNSNAPTRPPSPNHTMSGQETGVTGGKGHFIGPLPQNNNHYDPATWALVPVTSAAEIFLDPTPDERGREDEEEPVVMRPARDEPLANVITILGHIPLTRAILGGGSLTVNYGSSPEWWKGTNIEMASISHSAEPHDRPAYDLKEETERLMAFISGSARSYGSVVPLSQLAALRNAKASDVVNISTNAERFLIAWSEMAMQLNLHNALHSANLFRTVALHSREGKEEDEMPSFYTIELKLDKNLTSEPRTIYDGVDDTLWGGDVDGTTKDNYCLHRFPHVLFMRVQNLDSSRPGLDMDVPHAWHVDRYLEKNMDAAKAMRRKRSRHREAIESLKERREKLERFTFPVKEKGRGCDTNDEDKKSIDHTFTSSSLLQSTFDYLDPSRAAAAKKNEKSAKGKEDKKSGESVKTEDENEQLFGSVENGAAAPEVKYAAPEEPGHPHLARNKQLAEQLVKITTIISDKISELEKQREQVQIEMANMSKEFTGDGDPINRYNLRGVSIGSEHTEQYVLVDPSIASATQQNEQEAVDVEVLSQWWRIQFNTEKPAKEKTDIESVLKAARETSGDVLLVYATDAACERRELNLSDGLRTFVRVDNEHFSQELAAHWEHMDTSEPQLDVPQELPPAYEEFTGHDGRWVHPPLTSGGGFTSDPGPSLVSDADYQMNTDPQRHGYANMYDAYRDAPSDGENVRMGGTSSERIEDVTEMENSENRKGG</sequence>
<evidence type="ECO:0008006" key="6">
    <source>
        <dbReference type="Google" id="ProtNLM"/>
    </source>
</evidence>
<feature type="compositionally biased region" description="Polar residues" evidence="2">
    <location>
        <begin position="122"/>
        <end position="131"/>
    </location>
</feature>
<proteinExistence type="predicted"/>
<dbReference type="PANTHER" id="PTHR39597">
    <property type="entry name" value="UBA DOMAIN-CONTAINING PROTEIN RUP1"/>
    <property type="match status" value="1"/>
</dbReference>
<feature type="compositionally biased region" description="Basic and acidic residues" evidence="2">
    <location>
        <begin position="498"/>
        <end position="519"/>
    </location>
</feature>
<dbReference type="AlphaFoldDB" id="A0A8H3VT15"/>
<dbReference type="Proteomes" id="UP000433883">
    <property type="component" value="Unassembled WGS sequence"/>
</dbReference>
<name>A0A8H3VT15_VENIN</name>
<organism evidence="4 5">
    <name type="scientific">Venturia inaequalis</name>
    <name type="common">Apple scab fungus</name>
    <dbReference type="NCBI Taxonomy" id="5025"/>
    <lineage>
        <taxon>Eukaryota</taxon>
        <taxon>Fungi</taxon>
        <taxon>Dikarya</taxon>
        <taxon>Ascomycota</taxon>
        <taxon>Pezizomycotina</taxon>
        <taxon>Dothideomycetes</taxon>
        <taxon>Pleosporomycetidae</taxon>
        <taxon>Venturiales</taxon>
        <taxon>Venturiaceae</taxon>
        <taxon>Venturia</taxon>
    </lineage>
</organism>
<gene>
    <name evidence="3" type="ORF">BLS_005579</name>
    <name evidence="4" type="ORF">EG327_004542</name>
</gene>
<dbReference type="GO" id="GO:0005829">
    <property type="term" value="C:cytosol"/>
    <property type="evidence" value="ECO:0007669"/>
    <property type="project" value="TreeGrafter"/>
</dbReference>
<evidence type="ECO:0000313" key="5">
    <source>
        <dbReference type="Proteomes" id="UP000490939"/>
    </source>
</evidence>
<feature type="region of interest" description="Disordered" evidence="2">
    <location>
        <begin position="102"/>
        <end position="146"/>
    </location>
</feature>
<dbReference type="GO" id="GO:0016579">
    <property type="term" value="P:protein deubiquitination"/>
    <property type="evidence" value="ECO:0007669"/>
    <property type="project" value="TreeGrafter"/>
</dbReference>
<dbReference type="PANTHER" id="PTHR39597:SF1">
    <property type="entry name" value="UBA DOMAIN-CONTAINING PROTEIN RUP1"/>
    <property type="match status" value="1"/>
</dbReference>
<feature type="compositionally biased region" description="Polar residues" evidence="2">
    <location>
        <begin position="102"/>
        <end position="115"/>
    </location>
</feature>